<dbReference type="EMBL" id="FOMS01000017">
    <property type="protein sequence ID" value="SFE81437.1"/>
    <property type="molecule type" value="Genomic_DNA"/>
</dbReference>
<protein>
    <submittedName>
        <fullName evidence="2">Uncharacterized protein</fullName>
    </submittedName>
</protein>
<dbReference type="Proteomes" id="UP000325289">
    <property type="component" value="Unassembled WGS sequence"/>
</dbReference>
<sequence length="68" mass="7518">MTEIFSTEVILTSAIVGNSLLVMIMGFLMMREPKDDRPKVDIDALVRNAPYHLLEGTGIKVIDPSEKG</sequence>
<dbReference type="RefSeq" id="WP_149758378.1">
    <property type="nucleotide sequence ID" value="NZ_FOMS01000017.1"/>
</dbReference>
<organism evidence="2 3">
    <name type="scientific">Roseivivax sediminis</name>
    <dbReference type="NCBI Taxonomy" id="936889"/>
    <lineage>
        <taxon>Bacteria</taxon>
        <taxon>Pseudomonadati</taxon>
        <taxon>Pseudomonadota</taxon>
        <taxon>Alphaproteobacteria</taxon>
        <taxon>Rhodobacterales</taxon>
        <taxon>Roseobacteraceae</taxon>
        <taxon>Roseivivax</taxon>
    </lineage>
</organism>
<evidence type="ECO:0000313" key="2">
    <source>
        <dbReference type="EMBL" id="SFE81437.1"/>
    </source>
</evidence>
<keyword evidence="3" id="KW-1185">Reference proteome</keyword>
<gene>
    <name evidence="2" type="ORF">SAMN04515678_11755</name>
</gene>
<evidence type="ECO:0000313" key="3">
    <source>
        <dbReference type="Proteomes" id="UP000325289"/>
    </source>
</evidence>
<reference evidence="2 3" key="1">
    <citation type="submission" date="2016-10" db="EMBL/GenBank/DDBJ databases">
        <authorList>
            <person name="Varghese N."/>
            <person name="Submissions S."/>
        </authorList>
    </citation>
    <scope>NUCLEOTIDE SEQUENCE [LARGE SCALE GENOMIC DNA]</scope>
    <source>
        <strain evidence="3">YIM D21,KCTC 23444,ACCC 10710</strain>
    </source>
</reference>
<name>A0A1I2DLV7_9RHOB</name>
<dbReference type="OrthoDB" id="7866507at2"/>
<proteinExistence type="predicted"/>
<keyword evidence="1" id="KW-1133">Transmembrane helix</keyword>
<accession>A0A1I2DLV7</accession>
<evidence type="ECO:0000256" key="1">
    <source>
        <dbReference type="SAM" id="Phobius"/>
    </source>
</evidence>
<keyword evidence="1" id="KW-0472">Membrane</keyword>
<feature type="transmembrane region" description="Helical" evidence="1">
    <location>
        <begin position="6"/>
        <end position="29"/>
    </location>
</feature>
<keyword evidence="1" id="KW-0812">Transmembrane</keyword>
<dbReference type="AlphaFoldDB" id="A0A1I2DLV7"/>